<gene>
    <name evidence="1" type="ORF">LR48_Vigan11g095600</name>
</gene>
<dbReference type="EMBL" id="CM003381">
    <property type="protein sequence ID" value="KOM57923.1"/>
    <property type="molecule type" value="Genomic_DNA"/>
</dbReference>
<protein>
    <submittedName>
        <fullName evidence="1">Uncharacterized protein</fullName>
    </submittedName>
</protein>
<dbReference type="Proteomes" id="UP000053144">
    <property type="component" value="Chromosome 11"/>
</dbReference>
<dbReference type="Gramene" id="KOM57923">
    <property type="protein sequence ID" value="KOM57923"/>
    <property type="gene ID" value="LR48_Vigan11g095600"/>
</dbReference>
<accession>A0A0L9VSJ6</accession>
<organism evidence="1 2">
    <name type="scientific">Phaseolus angularis</name>
    <name type="common">Azuki bean</name>
    <name type="synonym">Vigna angularis</name>
    <dbReference type="NCBI Taxonomy" id="3914"/>
    <lineage>
        <taxon>Eukaryota</taxon>
        <taxon>Viridiplantae</taxon>
        <taxon>Streptophyta</taxon>
        <taxon>Embryophyta</taxon>
        <taxon>Tracheophyta</taxon>
        <taxon>Spermatophyta</taxon>
        <taxon>Magnoliopsida</taxon>
        <taxon>eudicotyledons</taxon>
        <taxon>Gunneridae</taxon>
        <taxon>Pentapetalae</taxon>
        <taxon>rosids</taxon>
        <taxon>fabids</taxon>
        <taxon>Fabales</taxon>
        <taxon>Fabaceae</taxon>
        <taxon>Papilionoideae</taxon>
        <taxon>50 kb inversion clade</taxon>
        <taxon>NPAAA clade</taxon>
        <taxon>indigoferoid/millettioid clade</taxon>
        <taxon>Phaseoleae</taxon>
        <taxon>Vigna</taxon>
    </lineage>
</organism>
<evidence type="ECO:0000313" key="2">
    <source>
        <dbReference type="Proteomes" id="UP000053144"/>
    </source>
</evidence>
<name>A0A0L9VSJ6_PHAAN</name>
<evidence type="ECO:0000313" key="1">
    <source>
        <dbReference type="EMBL" id="KOM57923.1"/>
    </source>
</evidence>
<reference evidence="2" key="1">
    <citation type="journal article" date="2015" name="Proc. Natl. Acad. Sci. U.S.A.">
        <title>Genome sequencing of adzuki bean (Vigna angularis) provides insight into high starch and low fat accumulation and domestication.</title>
        <authorList>
            <person name="Yang K."/>
            <person name="Tian Z."/>
            <person name="Chen C."/>
            <person name="Luo L."/>
            <person name="Zhao B."/>
            <person name="Wang Z."/>
            <person name="Yu L."/>
            <person name="Li Y."/>
            <person name="Sun Y."/>
            <person name="Li W."/>
            <person name="Chen Y."/>
            <person name="Li Y."/>
            <person name="Zhang Y."/>
            <person name="Ai D."/>
            <person name="Zhao J."/>
            <person name="Shang C."/>
            <person name="Ma Y."/>
            <person name="Wu B."/>
            <person name="Wang M."/>
            <person name="Gao L."/>
            <person name="Sun D."/>
            <person name="Zhang P."/>
            <person name="Guo F."/>
            <person name="Wang W."/>
            <person name="Li Y."/>
            <person name="Wang J."/>
            <person name="Varshney R.K."/>
            <person name="Wang J."/>
            <person name="Ling H.Q."/>
            <person name="Wan P."/>
        </authorList>
    </citation>
    <scope>NUCLEOTIDE SEQUENCE</scope>
    <source>
        <strain evidence="2">cv. Jingnong 6</strain>
    </source>
</reference>
<sequence length="164" mass="18467">MENNTQRALSFILHRPESTTREASVGFKILNRGIGFCTCGSEILAAKFLRKVKLKAFGVARRPRYCKSCGGRFKVYKGSLQECSVYKRSSQIVFGLNSIRPDSVRSGEMDESDMCGVVVVLYNCSELWTQSVYPYTQSIVHAHIQYVVEEIPLEQELEDADVAV</sequence>
<proteinExistence type="predicted"/>
<dbReference type="AlphaFoldDB" id="A0A0L9VSJ6"/>